<dbReference type="AlphaFoldDB" id="A0ABD6C7T9"/>
<dbReference type="EMBL" id="JBHUDJ010000001">
    <property type="protein sequence ID" value="MFD1585475.1"/>
    <property type="molecule type" value="Genomic_DNA"/>
</dbReference>
<dbReference type="RefSeq" id="WP_247377841.1">
    <property type="nucleotide sequence ID" value="NZ_JALLGV010000004.1"/>
</dbReference>
<keyword evidence="2" id="KW-1185">Reference proteome</keyword>
<sequence>MNYDVVTLAVPPGEAHDRITAAVSGLRTTESNSGYEYRTSRGFHLATVSEHRTDDGERYSTLRYRTAIVSPTAAHARRTANRIKDAVADLRVSSAPG</sequence>
<dbReference type="Proteomes" id="UP001597119">
    <property type="component" value="Unassembled WGS sequence"/>
</dbReference>
<organism evidence="1 2">
    <name type="scientific">Halorientalis brevis</name>
    <dbReference type="NCBI Taxonomy" id="1126241"/>
    <lineage>
        <taxon>Archaea</taxon>
        <taxon>Methanobacteriati</taxon>
        <taxon>Methanobacteriota</taxon>
        <taxon>Stenosarchaea group</taxon>
        <taxon>Halobacteria</taxon>
        <taxon>Halobacteriales</taxon>
        <taxon>Haloarculaceae</taxon>
        <taxon>Halorientalis</taxon>
    </lineage>
</organism>
<accession>A0ABD6C7T9</accession>
<proteinExistence type="predicted"/>
<gene>
    <name evidence="1" type="ORF">ACFR9U_00650</name>
</gene>
<evidence type="ECO:0000313" key="1">
    <source>
        <dbReference type="EMBL" id="MFD1585475.1"/>
    </source>
</evidence>
<protein>
    <submittedName>
        <fullName evidence="1">Uncharacterized protein</fullName>
    </submittedName>
</protein>
<comment type="caution">
    <text evidence="1">The sequence shown here is derived from an EMBL/GenBank/DDBJ whole genome shotgun (WGS) entry which is preliminary data.</text>
</comment>
<name>A0ABD6C7T9_9EURY</name>
<evidence type="ECO:0000313" key="2">
    <source>
        <dbReference type="Proteomes" id="UP001597119"/>
    </source>
</evidence>
<reference evidence="1 2" key="1">
    <citation type="journal article" date="2019" name="Int. J. Syst. Evol. Microbiol.">
        <title>The Global Catalogue of Microorganisms (GCM) 10K type strain sequencing project: providing services to taxonomists for standard genome sequencing and annotation.</title>
        <authorList>
            <consortium name="The Broad Institute Genomics Platform"/>
            <consortium name="The Broad Institute Genome Sequencing Center for Infectious Disease"/>
            <person name="Wu L."/>
            <person name="Ma J."/>
        </authorList>
    </citation>
    <scope>NUCLEOTIDE SEQUENCE [LARGE SCALE GENOMIC DNA]</scope>
    <source>
        <strain evidence="1 2">CGMCC 1.12125</strain>
    </source>
</reference>